<evidence type="ECO:0000313" key="3">
    <source>
        <dbReference type="Proteomes" id="UP000199545"/>
    </source>
</evidence>
<gene>
    <name evidence="2" type="ORF">SAMN05421852_102133</name>
</gene>
<feature type="transmembrane region" description="Helical" evidence="1">
    <location>
        <begin position="78"/>
        <end position="101"/>
    </location>
</feature>
<dbReference type="NCBIfam" id="NF008528">
    <property type="entry name" value="PRK11463.1-2"/>
    <property type="match status" value="1"/>
</dbReference>
<dbReference type="InterPro" id="IPR007313">
    <property type="entry name" value="FxsA"/>
</dbReference>
<dbReference type="GO" id="GO:0016020">
    <property type="term" value="C:membrane"/>
    <property type="evidence" value="ECO:0007669"/>
    <property type="project" value="InterPro"/>
</dbReference>
<keyword evidence="1" id="KW-0812">Transmembrane</keyword>
<reference evidence="2 3" key="1">
    <citation type="submission" date="2016-10" db="EMBL/GenBank/DDBJ databases">
        <authorList>
            <person name="de Groot N.N."/>
        </authorList>
    </citation>
    <scope>NUCLEOTIDE SEQUENCE [LARGE SCALE GENOMIC DNA]</scope>
    <source>
        <strain evidence="2 3">DSM 44778</strain>
    </source>
</reference>
<dbReference type="RefSeq" id="WP_093227910.1">
    <property type="nucleotide sequence ID" value="NZ_FORR01000002.1"/>
</dbReference>
<dbReference type="PANTHER" id="PTHR35335:SF1">
    <property type="entry name" value="UPF0716 PROTEIN FXSA"/>
    <property type="match status" value="1"/>
</dbReference>
<sequence>MFWIGVFIFILVPIIELWGLISVGQMIGTIPTILLVILTGVLGVYLAKREGFKTIRAAREQIYRGEPPGEAILDGACILVGGVMLLTPGFLTDITGFLLVFPYTRKVIKRLVVKWLQKKMEYRIYRP</sequence>
<feature type="transmembrane region" description="Helical" evidence="1">
    <location>
        <begin position="30"/>
        <end position="47"/>
    </location>
</feature>
<dbReference type="AlphaFoldDB" id="A0A1I3LD10"/>
<keyword evidence="1" id="KW-1133">Transmembrane helix</keyword>
<dbReference type="EMBL" id="FORR01000002">
    <property type="protein sequence ID" value="SFI82396.1"/>
    <property type="molecule type" value="Genomic_DNA"/>
</dbReference>
<proteinExistence type="predicted"/>
<dbReference type="PANTHER" id="PTHR35335">
    <property type="entry name" value="UPF0716 PROTEIN FXSA"/>
    <property type="match status" value="1"/>
</dbReference>
<dbReference type="STRING" id="46223.SAMN05421852_102133"/>
<dbReference type="OrthoDB" id="9792788at2"/>
<name>A0A1I3LD10_9BACL</name>
<evidence type="ECO:0000256" key="1">
    <source>
        <dbReference type="SAM" id="Phobius"/>
    </source>
</evidence>
<dbReference type="Pfam" id="PF04186">
    <property type="entry name" value="FxsA"/>
    <property type="match status" value="1"/>
</dbReference>
<feature type="transmembrane region" description="Helical" evidence="1">
    <location>
        <begin position="6"/>
        <end position="23"/>
    </location>
</feature>
<accession>A0A1I3LD10</accession>
<organism evidence="2 3">
    <name type="scientific">Thermoflavimicrobium dichotomicum</name>
    <dbReference type="NCBI Taxonomy" id="46223"/>
    <lineage>
        <taxon>Bacteria</taxon>
        <taxon>Bacillati</taxon>
        <taxon>Bacillota</taxon>
        <taxon>Bacilli</taxon>
        <taxon>Bacillales</taxon>
        <taxon>Thermoactinomycetaceae</taxon>
        <taxon>Thermoflavimicrobium</taxon>
    </lineage>
</organism>
<keyword evidence="3" id="KW-1185">Reference proteome</keyword>
<dbReference type="Proteomes" id="UP000199545">
    <property type="component" value="Unassembled WGS sequence"/>
</dbReference>
<keyword evidence="1" id="KW-0472">Membrane</keyword>
<protein>
    <submittedName>
        <fullName evidence="2">UPF0716 protein FxsA</fullName>
    </submittedName>
</protein>
<evidence type="ECO:0000313" key="2">
    <source>
        <dbReference type="EMBL" id="SFI82396.1"/>
    </source>
</evidence>